<accession>F2NQ66</accession>
<dbReference type="CDD" id="cd02969">
    <property type="entry name" value="PRX_like1"/>
    <property type="match status" value="1"/>
</dbReference>
<dbReference type="Proteomes" id="UP000007030">
    <property type="component" value="Chromosome"/>
</dbReference>
<reference evidence="2 3" key="1">
    <citation type="journal article" date="2012" name="Stand. Genomic Sci.">
        <title>Complete genome sequence of the aerobic, heterotroph Marinithermus hydrothermalis type strain (T1(T)) from a deep-sea hydrothermal vent chimney.</title>
        <authorList>
            <person name="Copeland A."/>
            <person name="Gu W."/>
            <person name="Yasawong M."/>
            <person name="Lapidus A."/>
            <person name="Lucas S."/>
            <person name="Deshpande S."/>
            <person name="Pagani I."/>
            <person name="Tapia R."/>
            <person name="Cheng J.F."/>
            <person name="Goodwin L.A."/>
            <person name="Pitluck S."/>
            <person name="Liolios K."/>
            <person name="Ivanova N."/>
            <person name="Mavromatis K."/>
            <person name="Mikhailova N."/>
            <person name="Pati A."/>
            <person name="Chen A."/>
            <person name="Palaniappan K."/>
            <person name="Land M."/>
            <person name="Pan C."/>
            <person name="Brambilla E.M."/>
            <person name="Rohde M."/>
            <person name="Tindall B.J."/>
            <person name="Sikorski J."/>
            <person name="Goker M."/>
            <person name="Detter J.C."/>
            <person name="Bristow J."/>
            <person name="Eisen J.A."/>
            <person name="Markowitz V."/>
            <person name="Hugenholtz P."/>
            <person name="Kyrpides N.C."/>
            <person name="Klenk H.P."/>
            <person name="Woyke T."/>
        </authorList>
    </citation>
    <scope>NUCLEOTIDE SEQUENCE [LARGE SCALE GENOMIC DNA]</scope>
    <source>
        <strain evidence="3">DSM 14884 / JCM 11576 / T1</strain>
    </source>
</reference>
<dbReference type="STRING" id="869210.Marky_0627"/>
<evidence type="ECO:0000259" key="1">
    <source>
        <dbReference type="PROSITE" id="PS51352"/>
    </source>
</evidence>
<dbReference type="InterPro" id="IPR000866">
    <property type="entry name" value="AhpC/TSA"/>
</dbReference>
<keyword evidence="3" id="KW-1185">Reference proteome</keyword>
<dbReference type="GO" id="GO:0016491">
    <property type="term" value="F:oxidoreductase activity"/>
    <property type="evidence" value="ECO:0007669"/>
    <property type="project" value="InterPro"/>
</dbReference>
<protein>
    <submittedName>
        <fullName evidence="2">Alkyl hydroperoxide reductase/ Thiol specific antioxidant/ Mal allergen</fullName>
    </submittedName>
</protein>
<evidence type="ECO:0000313" key="2">
    <source>
        <dbReference type="EMBL" id="AEB11377.1"/>
    </source>
</evidence>
<sequence>MLEYKRLEIGDPLVDAELKDPEGRAYRLSEFKEPLLAVIFMCNHCPYVVGSVGRMVDLARRYAGRVAFIGINANDYTRYPDDSPEGMKRFAAEHGIPFPYVLDETQKVAKAYGALRTPEVFLFDEQRTLRYHGRIDDSPRDATRVTERNLEDAIQALLAGREPPKARAEAVGCTIKWRPGNEPEVRIGK</sequence>
<dbReference type="eggNOG" id="COG1225">
    <property type="taxonomic scope" value="Bacteria"/>
</dbReference>
<dbReference type="InterPro" id="IPR013766">
    <property type="entry name" value="Thioredoxin_domain"/>
</dbReference>
<dbReference type="PANTHER" id="PTHR43640:SF1">
    <property type="entry name" value="THIOREDOXIN-DEPENDENT PEROXIREDOXIN"/>
    <property type="match status" value="1"/>
</dbReference>
<dbReference type="GO" id="GO:0016209">
    <property type="term" value="F:antioxidant activity"/>
    <property type="evidence" value="ECO:0007669"/>
    <property type="project" value="InterPro"/>
</dbReference>
<dbReference type="AlphaFoldDB" id="F2NQ66"/>
<dbReference type="RefSeq" id="WP_013703429.1">
    <property type="nucleotide sequence ID" value="NC_015387.1"/>
</dbReference>
<dbReference type="HOGENOM" id="CLU_076204_1_0_0"/>
<organism evidence="2 3">
    <name type="scientific">Marinithermus hydrothermalis (strain DSM 14884 / JCM 11576 / T1)</name>
    <dbReference type="NCBI Taxonomy" id="869210"/>
    <lineage>
        <taxon>Bacteria</taxon>
        <taxon>Thermotogati</taxon>
        <taxon>Deinococcota</taxon>
        <taxon>Deinococci</taxon>
        <taxon>Thermales</taxon>
        <taxon>Thermaceae</taxon>
        <taxon>Marinithermus</taxon>
    </lineage>
</organism>
<dbReference type="SUPFAM" id="SSF52833">
    <property type="entry name" value="Thioredoxin-like"/>
    <property type="match status" value="1"/>
</dbReference>
<evidence type="ECO:0000313" key="3">
    <source>
        <dbReference type="Proteomes" id="UP000007030"/>
    </source>
</evidence>
<dbReference type="KEGG" id="mhd:Marky_0627"/>
<gene>
    <name evidence="2" type="ordered locus">Marky_0627</name>
</gene>
<feature type="domain" description="Thioredoxin" evidence="1">
    <location>
        <begin position="7"/>
        <end position="159"/>
    </location>
</feature>
<dbReference type="InterPro" id="IPR047262">
    <property type="entry name" value="PRX-like1"/>
</dbReference>
<dbReference type="Pfam" id="PF00578">
    <property type="entry name" value="AhpC-TSA"/>
    <property type="match status" value="1"/>
</dbReference>
<dbReference type="EMBL" id="CP002630">
    <property type="protein sequence ID" value="AEB11377.1"/>
    <property type="molecule type" value="Genomic_DNA"/>
</dbReference>
<dbReference type="Gene3D" id="3.40.30.10">
    <property type="entry name" value="Glutaredoxin"/>
    <property type="match status" value="1"/>
</dbReference>
<dbReference type="PROSITE" id="PS51352">
    <property type="entry name" value="THIOREDOXIN_2"/>
    <property type="match status" value="1"/>
</dbReference>
<proteinExistence type="predicted"/>
<dbReference type="InterPro" id="IPR036249">
    <property type="entry name" value="Thioredoxin-like_sf"/>
</dbReference>
<dbReference type="OrthoDB" id="9809746at2"/>
<name>F2NQ66_MARHT</name>
<dbReference type="PANTHER" id="PTHR43640">
    <property type="entry name" value="OS07G0260300 PROTEIN"/>
    <property type="match status" value="1"/>
</dbReference>